<keyword evidence="3" id="KW-0413">Isomerase</keyword>
<keyword evidence="8" id="KW-1185">Reference proteome</keyword>
<organism evidence="7 8">
    <name type="scientific">Astrephomene gubernaculifera</name>
    <dbReference type="NCBI Taxonomy" id="47775"/>
    <lineage>
        <taxon>Eukaryota</taxon>
        <taxon>Viridiplantae</taxon>
        <taxon>Chlorophyta</taxon>
        <taxon>core chlorophytes</taxon>
        <taxon>Chlorophyceae</taxon>
        <taxon>CS clade</taxon>
        <taxon>Chlamydomonadales</taxon>
        <taxon>Astrephomenaceae</taxon>
        <taxon>Astrephomene</taxon>
    </lineage>
</organism>
<dbReference type="Gene3D" id="3.40.50.300">
    <property type="entry name" value="P-loop containing nucleotide triphosphate hydrolases"/>
    <property type="match status" value="1"/>
</dbReference>
<feature type="domain" description="Helicase C-terminal" evidence="6">
    <location>
        <begin position="1"/>
        <end position="92"/>
    </location>
</feature>
<evidence type="ECO:0000256" key="1">
    <source>
        <dbReference type="ARBA" id="ARBA00005446"/>
    </source>
</evidence>
<evidence type="ECO:0000256" key="4">
    <source>
        <dbReference type="ARBA" id="ARBA00034617"/>
    </source>
</evidence>
<dbReference type="GO" id="GO:0005737">
    <property type="term" value="C:cytoplasm"/>
    <property type="evidence" value="ECO:0007669"/>
    <property type="project" value="TreeGrafter"/>
</dbReference>
<dbReference type="Pfam" id="PF00271">
    <property type="entry name" value="Helicase_C"/>
    <property type="match status" value="1"/>
</dbReference>
<comment type="caution">
    <text evidence="7">The sequence shown here is derived from an EMBL/GenBank/DDBJ whole genome shotgun (WGS) entry which is preliminary data.</text>
</comment>
<dbReference type="AlphaFoldDB" id="A0AAD3DRR7"/>
<keyword evidence="2" id="KW-0238">DNA-binding</keyword>
<dbReference type="GO" id="GO:0000724">
    <property type="term" value="P:double-strand break repair via homologous recombination"/>
    <property type="evidence" value="ECO:0007669"/>
    <property type="project" value="TreeGrafter"/>
</dbReference>
<dbReference type="GO" id="GO:0003677">
    <property type="term" value="F:DNA binding"/>
    <property type="evidence" value="ECO:0007669"/>
    <property type="project" value="UniProtKB-KW"/>
</dbReference>
<name>A0AAD3DRR7_9CHLO</name>
<dbReference type="GO" id="GO:0009378">
    <property type="term" value="F:four-way junction helicase activity"/>
    <property type="evidence" value="ECO:0007669"/>
    <property type="project" value="TreeGrafter"/>
</dbReference>
<dbReference type="SUPFAM" id="SSF52540">
    <property type="entry name" value="P-loop containing nucleoside triphosphate hydrolases"/>
    <property type="match status" value="1"/>
</dbReference>
<comment type="similarity">
    <text evidence="1">Belongs to the helicase family. RecQ subfamily.</text>
</comment>
<evidence type="ECO:0000313" key="8">
    <source>
        <dbReference type="Proteomes" id="UP001054857"/>
    </source>
</evidence>
<evidence type="ECO:0000256" key="2">
    <source>
        <dbReference type="ARBA" id="ARBA00023125"/>
    </source>
</evidence>
<dbReference type="Proteomes" id="UP001054857">
    <property type="component" value="Unassembled WGS sequence"/>
</dbReference>
<comment type="catalytic activity">
    <reaction evidence="4">
        <text>Couples ATP hydrolysis with the unwinding of duplex DNA by translocating in the 3'-5' direction.</text>
        <dbReference type="EC" id="5.6.2.4"/>
    </reaction>
</comment>
<evidence type="ECO:0000256" key="3">
    <source>
        <dbReference type="ARBA" id="ARBA00023235"/>
    </source>
</evidence>
<protein>
    <recommendedName>
        <fullName evidence="5">DNA 3'-5' helicase</fullName>
        <ecNumber evidence="5">5.6.2.4</ecNumber>
    </recommendedName>
</protein>
<dbReference type="GO" id="GO:0043138">
    <property type="term" value="F:3'-5' DNA helicase activity"/>
    <property type="evidence" value="ECO:0007669"/>
    <property type="project" value="UniProtKB-EC"/>
</dbReference>
<evidence type="ECO:0000313" key="7">
    <source>
        <dbReference type="EMBL" id="GFR46855.1"/>
    </source>
</evidence>
<dbReference type="EMBL" id="BMAR01000016">
    <property type="protein sequence ID" value="GFR46855.1"/>
    <property type="molecule type" value="Genomic_DNA"/>
</dbReference>
<dbReference type="GO" id="GO:0005694">
    <property type="term" value="C:chromosome"/>
    <property type="evidence" value="ECO:0007669"/>
    <property type="project" value="TreeGrafter"/>
</dbReference>
<dbReference type="InterPro" id="IPR001650">
    <property type="entry name" value="Helicase_C-like"/>
</dbReference>
<dbReference type="PANTHER" id="PTHR13710">
    <property type="entry name" value="DNA HELICASE RECQ FAMILY MEMBER"/>
    <property type="match status" value="1"/>
</dbReference>
<dbReference type="PROSITE" id="PS51194">
    <property type="entry name" value="HELICASE_CTER"/>
    <property type="match status" value="1"/>
</dbReference>
<dbReference type="InterPro" id="IPR027417">
    <property type="entry name" value="P-loop_NTPase"/>
</dbReference>
<sequence>AHAAWSAGTVQVMVATVAFGMGINKPDVRFVVHHSLSKSLENYYQESGRAGRDGLPARCMMFYRFSDALRQAAIVCFEPTWQPNLTAMMSYAAGSPDGADAACRR</sequence>
<dbReference type="PANTHER" id="PTHR13710:SF105">
    <property type="entry name" value="ATP-DEPENDENT DNA HELICASE Q1"/>
    <property type="match status" value="1"/>
</dbReference>
<accession>A0AAD3DRR7</accession>
<reference evidence="7 8" key="1">
    <citation type="journal article" date="2021" name="Sci. Rep.">
        <title>Genome sequencing of the multicellular alga Astrephomene provides insights into convergent evolution of germ-soma differentiation.</title>
        <authorList>
            <person name="Yamashita S."/>
            <person name="Yamamoto K."/>
            <person name="Matsuzaki R."/>
            <person name="Suzuki S."/>
            <person name="Yamaguchi H."/>
            <person name="Hirooka S."/>
            <person name="Minakuchi Y."/>
            <person name="Miyagishima S."/>
            <person name="Kawachi M."/>
            <person name="Toyoda A."/>
            <person name="Nozaki H."/>
        </authorList>
    </citation>
    <scope>NUCLEOTIDE SEQUENCE [LARGE SCALE GENOMIC DNA]</scope>
    <source>
        <strain evidence="7 8">NIES-4017</strain>
    </source>
</reference>
<evidence type="ECO:0000259" key="6">
    <source>
        <dbReference type="PROSITE" id="PS51194"/>
    </source>
</evidence>
<proteinExistence type="inferred from homology"/>
<dbReference type="GO" id="GO:0016592">
    <property type="term" value="C:mediator complex"/>
    <property type="evidence" value="ECO:0007669"/>
    <property type="project" value="TreeGrafter"/>
</dbReference>
<feature type="non-terminal residue" evidence="7">
    <location>
        <position position="105"/>
    </location>
</feature>
<feature type="non-terminal residue" evidence="7">
    <location>
        <position position="1"/>
    </location>
</feature>
<dbReference type="EC" id="5.6.2.4" evidence="5"/>
<dbReference type="FunFam" id="3.40.50.300:FF:003558">
    <property type="entry name" value="Predicted protein"/>
    <property type="match status" value="1"/>
</dbReference>
<gene>
    <name evidence="7" type="ORF">Agub_g8495</name>
</gene>
<evidence type="ECO:0000256" key="5">
    <source>
        <dbReference type="ARBA" id="ARBA00034808"/>
    </source>
</evidence>